<accession>A0ABN7ACU6</accession>
<feature type="transmembrane region" description="Helical" evidence="1">
    <location>
        <begin position="22"/>
        <end position="41"/>
    </location>
</feature>
<sequence>MYSQIGLHCSPLFQSRERRTKLFLHFVNFVLVGFLSVENFIPIHRLNNEEESPCNILKEEEQEEALFRSFSHKATSYVSPSI</sequence>
<reference evidence="2 3" key="1">
    <citation type="submission" date="2023-09" db="EMBL/GenBank/DDBJ databases">
        <title>Nesidiocoris tenuis whole genome shotgun sequence.</title>
        <authorList>
            <person name="Shibata T."/>
            <person name="Shimoda M."/>
            <person name="Kobayashi T."/>
            <person name="Uehara T."/>
        </authorList>
    </citation>
    <scope>NUCLEOTIDE SEQUENCE [LARGE SCALE GENOMIC DNA]</scope>
    <source>
        <strain evidence="2 3">Japan</strain>
    </source>
</reference>
<evidence type="ECO:0000313" key="3">
    <source>
        <dbReference type="Proteomes" id="UP001307889"/>
    </source>
</evidence>
<keyword evidence="1" id="KW-1133">Transmembrane helix</keyword>
<evidence type="ECO:0000313" key="2">
    <source>
        <dbReference type="EMBL" id="BES89798.1"/>
    </source>
</evidence>
<organism evidence="2 3">
    <name type="scientific">Nesidiocoris tenuis</name>
    <dbReference type="NCBI Taxonomy" id="355587"/>
    <lineage>
        <taxon>Eukaryota</taxon>
        <taxon>Metazoa</taxon>
        <taxon>Ecdysozoa</taxon>
        <taxon>Arthropoda</taxon>
        <taxon>Hexapoda</taxon>
        <taxon>Insecta</taxon>
        <taxon>Pterygota</taxon>
        <taxon>Neoptera</taxon>
        <taxon>Paraneoptera</taxon>
        <taxon>Hemiptera</taxon>
        <taxon>Heteroptera</taxon>
        <taxon>Panheteroptera</taxon>
        <taxon>Cimicomorpha</taxon>
        <taxon>Miridae</taxon>
        <taxon>Dicyphina</taxon>
        <taxon>Nesidiocoris</taxon>
    </lineage>
</organism>
<dbReference type="EMBL" id="AP028910">
    <property type="protein sequence ID" value="BES89798.1"/>
    <property type="molecule type" value="Genomic_DNA"/>
</dbReference>
<gene>
    <name evidence="2" type="ORF">NTJ_02605</name>
</gene>
<proteinExistence type="predicted"/>
<name>A0ABN7ACU6_9HEMI</name>
<keyword evidence="1" id="KW-0812">Transmembrane</keyword>
<dbReference type="Proteomes" id="UP001307889">
    <property type="component" value="Chromosome 2"/>
</dbReference>
<keyword evidence="1" id="KW-0472">Membrane</keyword>
<evidence type="ECO:0000256" key="1">
    <source>
        <dbReference type="SAM" id="Phobius"/>
    </source>
</evidence>
<keyword evidence="3" id="KW-1185">Reference proteome</keyword>
<protein>
    <submittedName>
        <fullName evidence="2">Uncharacterized protein</fullName>
    </submittedName>
</protein>